<evidence type="ECO:0000256" key="6">
    <source>
        <dbReference type="SAM" id="Coils"/>
    </source>
</evidence>
<organism evidence="11 13">
    <name type="scientific">Heyndrickxia ginsengihumi</name>
    <dbReference type="NCBI Taxonomy" id="363870"/>
    <lineage>
        <taxon>Bacteria</taxon>
        <taxon>Bacillati</taxon>
        <taxon>Bacillota</taxon>
        <taxon>Bacilli</taxon>
        <taxon>Bacillales</taxon>
        <taxon>Bacillaceae</taxon>
        <taxon>Heyndrickxia</taxon>
    </lineage>
</organism>
<keyword evidence="4" id="KW-0378">Hydrolase</keyword>
<dbReference type="GO" id="GO:0008409">
    <property type="term" value="F:5'-3' exonuclease activity"/>
    <property type="evidence" value="ECO:0007669"/>
    <property type="project" value="InterPro"/>
</dbReference>
<accession>A0A0A6VJS6</accession>
<comment type="caution">
    <text evidence="11">The sequence shown here is derived from an EMBL/GenBank/DDBJ whole genome shotgun (WGS) entry which is preliminary data.</text>
</comment>
<comment type="similarity">
    <text evidence="1">Belongs to the RecJ family.</text>
</comment>
<reference evidence="12 14" key="2">
    <citation type="submission" date="2020-02" db="EMBL/GenBank/DDBJ databases">
        <authorList>
            <person name="Feng H."/>
        </authorList>
    </citation>
    <scope>NUCLEOTIDE SEQUENCE [LARGE SCALE GENOMIC DNA]</scope>
    <source>
        <strain evidence="12 14">Gsoil 114</strain>
    </source>
</reference>
<evidence type="ECO:0000259" key="8">
    <source>
        <dbReference type="Pfam" id="PF02272"/>
    </source>
</evidence>
<evidence type="ECO:0000256" key="4">
    <source>
        <dbReference type="ARBA" id="ARBA00022801"/>
    </source>
</evidence>
<dbReference type="Gene3D" id="3.10.310.30">
    <property type="match status" value="1"/>
</dbReference>
<dbReference type="EMBL" id="JRUN01000001">
    <property type="protein sequence ID" value="KHD86854.1"/>
    <property type="molecule type" value="Genomic_DNA"/>
</dbReference>
<dbReference type="AlphaFoldDB" id="A0A0A6VJS6"/>
<evidence type="ECO:0000259" key="10">
    <source>
        <dbReference type="Pfam" id="PF17768"/>
    </source>
</evidence>
<dbReference type="Pfam" id="PF02272">
    <property type="entry name" value="DHHA1"/>
    <property type="match status" value="1"/>
</dbReference>
<gene>
    <name evidence="12" type="primary">recJ</name>
    <name evidence="12" type="ORF">G4D61_10875</name>
    <name evidence="11" type="ORF">NG54_00260</name>
</gene>
<proteinExistence type="inferred from homology"/>
<dbReference type="PANTHER" id="PTHR30255">
    <property type="entry name" value="SINGLE-STRANDED-DNA-SPECIFIC EXONUCLEASE RECJ"/>
    <property type="match status" value="1"/>
</dbReference>
<evidence type="ECO:0000256" key="1">
    <source>
        <dbReference type="ARBA" id="ARBA00005915"/>
    </source>
</evidence>
<dbReference type="GO" id="GO:0003676">
    <property type="term" value="F:nucleic acid binding"/>
    <property type="evidence" value="ECO:0007669"/>
    <property type="project" value="InterPro"/>
</dbReference>
<dbReference type="InterPro" id="IPR041122">
    <property type="entry name" value="RecJ_OB"/>
</dbReference>
<dbReference type="InterPro" id="IPR001667">
    <property type="entry name" value="DDH_dom"/>
</dbReference>
<dbReference type="RefSeq" id="WP_025728345.1">
    <property type="nucleotide sequence ID" value="NZ_JAAIWK010000016.1"/>
</dbReference>
<dbReference type="OrthoDB" id="9809852at2"/>
<dbReference type="Pfam" id="PF17768">
    <property type="entry name" value="RecJ_OB"/>
    <property type="match status" value="1"/>
</dbReference>
<feature type="domain" description="RecJ OB" evidence="10">
    <location>
        <begin position="457"/>
        <end position="561"/>
    </location>
</feature>
<dbReference type="InterPro" id="IPR051673">
    <property type="entry name" value="SSDNA_exonuclease_RecJ"/>
</dbReference>
<evidence type="ECO:0000256" key="2">
    <source>
        <dbReference type="ARBA" id="ARBA00019841"/>
    </source>
</evidence>
<dbReference type="Pfam" id="PF01368">
    <property type="entry name" value="DHH"/>
    <property type="match status" value="1"/>
</dbReference>
<evidence type="ECO:0000256" key="5">
    <source>
        <dbReference type="ARBA" id="ARBA00022839"/>
    </source>
</evidence>
<dbReference type="Proteomes" id="UP000030588">
    <property type="component" value="Unassembled WGS sequence"/>
</dbReference>
<name>A0A0A6VJS6_9BACI</name>
<feature type="domain" description="DDH" evidence="7">
    <location>
        <begin position="83"/>
        <end position="226"/>
    </location>
</feature>
<dbReference type="GO" id="GO:0006310">
    <property type="term" value="P:DNA recombination"/>
    <property type="evidence" value="ECO:0007669"/>
    <property type="project" value="InterPro"/>
</dbReference>
<protein>
    <recommendedName>
        <fullName evidence="2">Single-stranded-DNA-specific exonuclease RecJ</fullName>
    </recommendedName>
</protein>
<reference evidence="12 14" key="3">
    <citation type="submission" date="2020-03" db="EMBL/GenBank/DDBJ databases">
        <title>Bacillus aquiflavi sp. nov., isolated from yellow water of strong flavor Chinese baijiu in Yibin region of China.</title>
        <authorList>
            <person name="Xie J."/>
        </authorList>
    </citation>
    <scope>NUCLEOTIDE SEQUENCE [LARGE SCALE GENOMIC DNA]</scope>
    <source>
        <strain evidence="12 14">Gsoil 114</strain>
    </source>
</reference>
<reference evidence="11 13" key="1">
    <citation type="submission" date="2014-10" db="EMBL/GenBank/DDBJ databases">
        <title>Draft genome of phytase producing Bacillus ginsengihumi strain M2.11.</title>
        <authorList>
            <person name="Toymentseva A."/>
            <person name="Boulygina E.A."/>
            <person name="Kazakov S.V."/>
            <person name="Kayumov I."/>
            <person name="Suleimanova A.D."/>
            <person name="Mardanova A.M."/>
            <person name="Maria S.N."/>
            <person name="Sergey M.Y."/>
            <person name="Sharipova M.R."/>
        </authorList>
    </citation>
    <scope>NUCLEOTIDE SEQUENCE [LARGE SCALE GENOMIC DNA]</scope>
    <source>
        <strain evidence="11 13">M2.11</strain>
    </source>
</reference>
<feature type="domain" description="Single-stranded-DNA-specific exonuclease RecJ C-terminal" evidence="9">
    <location>
        <begin position="568"/>
        <end position="771"/>
    </location>
</feature>
<evidence type="ECO:0000313" key="14">
    <source>
        <dbReference type="Proteomes" id="UP000476934"/>
    </source>
</evidence>
<evidence type="ECO:0000259" key="9">
    <source>
        <dbReference type="Pfam" id="PF10141"/>
    </source>
</evidence>
<dbReference type="SUPFAM" id="SSF64182">
    <property type="entry name" value="DHH phosphoesterases"/>
    <property type="match status" value="1"/>
</dbReference>
<dbReference type="InterPro" id="IPR003156">
    <property type="entry name" value="DHHA1_dom"/>
</dbReference>
<dbReference type="InterPro" id="IPR004610">
    <property type="entry name" value="RecJ"/>
</dbReference>
<keyword evidence="3" id="KW-0540">Nuclease</keyword>
<dbReference type="STRING" id="363870.NG54_00260"/>
<dbReference type="GO" id="GO:0006281">
    <property type="term" value="P:DNA repair"/>
    <property type="evidence" value="ECO:0007669"/>
    <property type="project" value="InterPro"/>
</dbReference>
<dbReference type="EMBL" id="JAAIWK010000016">
    <property type="protein sequence ID" value="NEY20459.1"/>
    <property type="molecule type" value="Genomic_DNA"/>
</dbReference>
<evidence type="ECO:0000313" key="11">
    <source>
        <dbReference type="EMBL" id="KHD86854.1"/>
    </source>
</evidence>
<dbReference type="InterPro" id="IPR018779">
    <property type="entry name" value="RecJ_C"/>
</dbReference>
<evidence type="ECO:0000256" key="3">
    <source>
        <dbReference type="ARBA" id="ARBA00022722"/>
    </source>
</evidence>
<evidence type="ECO:0000313" key="12">
    <source>
        <dbReference type="EMBL" id="NEY20459.1"/>
    </source>
</evidence>
<keyword evidence="5 12" id="KW-0269">Exonuclease</keyword>
<dbReference type="Gene3D" id="3.90.1640.30">
    <property type="match status" value="1"/>
</dbReference>
<keyword evidence="6" id="KW-0175">Coiled coil</keyword>
<feature type="coiled-coil region" evidence="6">
    <location>
        <begin position="300"/>
        <end position="334"/>
    </location>
</feature>
<evidence type="ECO:0000259" key="7">
    <source>
        <dbReference type="Pfam" id="PF01368"/>
    </source>
</evidence>
<dbReference type="Pfam" id="PF10141">
    <property type="entry name" value="ssDNA-exonuc_C"/>
    <property type="match status" value="1"/>
</dbReference>
<dbReference type="InterPro" id="IPR038763">
    <property type="entry name" value="DHH_sf"/>
</dbReference>
<keyword evidence="14" id="KW-1185">Reference proteome</keyword>
<dbReference type="NCBIfam" id="TIGR00644">
    <property type="entry name" value="recJ"/>
    <property type="match status" value="1"/>
</dbReference>
<dbReference type="PANTHER" id="PTHR30255:SF2">
    <property type="entry name" value="SINGLE-STRANDED-DNA-SPECIFIC EXONUCLEASE RECJ"/>
    <property type="match status" value="1"/>
</dbReference>
<dbReference type="Proteomes" id="UP000476934">
    <property type="component" value="Unassembled WGS sequence"/>
</dbReference>
<feature type="domain" description="DHHA1" evidence="8">
    <location>
        <begin position="345"/>
        <end position="440"/>
    </location>
</feature>
<evidence type="ECO:0000313" key="13">
    <source>
        <dbReference type="Proteomes" id="UP000030588"/>
    </source>
</evidence>
<sequence>MLDSKTRWRVSNSNDVVVESMTKQLNIAPLVAKLLVNRGIENIDEARSFLFQEEGHYFDPFLLHDMEKSINRIKIAIENEEPILVFGDYDADGVSSTAVMMSALNEMGANAQFYIPNRFTEGYGPNEAAFKWAAAQGFQLIITVDTGIAAVHEASVAKELGLTLIITDHHEPGPVLPDAFAIVHPKHPDSIYPFKELAGVGVAFKVAHALLNKVPEHLEDLAAIGTVADLVPLLGENRLIAKNGISRLRTSKREGIQALCKVSEIEQSEINEETIGFVIAPRLNAAGRLGQADPAAELLLSDHEEEAFDLATEINELNQERQKIVNEMTKEAIQMVEESFQPDDTKVIVVGKEGWNAGVIGIVASRLVERFYRPTIVLSYDQEKGLAKGSARSIEGFHLFNQLSECRDILPHFGGHPMAAGMTLSIEHVDELRERLNRQAAQILSKEDFIPITTVNIKIGLEDVDLDAIRQLDLLAPFGTGNPKPKVLIEQVEVQQLRQIGADQQHLKLLLTSGDYTLDGIGFGLGDCANHISPDSKLSLVGELSINEWNNIRKPQMIVRDLCVDHWQLFDFRGHKPLDQWVLQVPKQDQAFIVFQEETIERLQLSKYPIHVEHIQTETDAIEFNTYNKNIVLLDLPTDADLITKLIRGQAPSRIYAYFFHQQDHFFSTFPTREHFKWFYAFLAKRKTFDLQKHGDDLAAYRGWSRNTVDFISQVFFDLEFVTIKDGLISLNSVKHKRDLQESLTYQRKQAQYKMEKDLLYSSFHELRVWFDQLMKPSAQYEEEAIKWI</sequence>